<feature type="transmembrane region" description="Helical" evidence="4">
    <location>
        <begin position="265"/>
        <end position="287"/>
    </location>
</feature>
<feature type="transmembrane region" description="Helical" evidence="4">
    <location>
        <begin position="424"/>
        <end position="442"/>
    </location>
</feature>
<feature type="transmembrane region" description="Helical" evidence="4">
    <location>
        <begin position="355"/>
        <end position="379"/>
    </location>
</feature>
<dbReference type="PROSITE" id="PS50850">
    <property type="entry name" value="MFS"/>
    <property type="match status" value="1"/>
</dbReference>
<feature type="transmembrane region" description="Helical" evidence="4">
    <location>
        <begin position="176"/>
        <end position="196"/>
    </location>
</feature>
<comment type="subcellular location">
    <subcellularLocation>
        <location evidence="1">Membrane</location>
        <topology evidence="1">Multi-pass membrane protein</topology>
    </subcellularLocation>
</comment>
<gene>
    <name evidence="6" type="ORF">CANTEDRAFT_113530</name>
</gene>
<feature type="region of interest" description="Disordered" evidence="3">
    <location>
        <begin position="1"/>
        <end position="31"/>
    </location>
</feature>
<dbReference type="EMBL" id="GL996515">
    <property type="protein sequence ID" value="EGV65120.1"/>
    <property type="molecule type" value="Genomic_DNA"/>
</dbReference>
<dbReference type="RefSeq" id="XP_006685925.1">
    <property type="nucleotide sequence ID" value="XM_006685862.1"/>
</dbReference>
<dbReference type="InterPro" id="IPR011701">
    <property type="entry name" value="MFS"/>
</dbReference>
<keyword evidence="4" id="KW-0812">Transmembrane</keyword>
<dbReference type="eggNOG" id="KOG2504">
    <property type="taxonomic scope" value="Eukaryota"/>
</dbReference>
<name>G3B2S9_CANTC</name>
<dbReference type="InterPro" id="IPR050327">
    <property type="entry name" value="Proton-linked_MCT"/>
</dbReference>
<feature type="domain" description="Major facilitator superfamily (MFS) profile" evidence="5">
    <location>
        <begin position="49"/>
        <end position="455"/>
    </location>
</feature>
<evidence type="ECO:0000256" key="1">
    <source>
        <dbReference type="ARBA" id="ARBA00004141"/>
    </source>
</evidence>
<dbReference type="InterPro" id="IPR036259">
    <property type="entry name" value="MFS_trans_sf"/>
</dbReference>
<dbReference type="EMBL" id="GL996515">
    <property type="protein sequence ID" value="EGV65119.1"/>
    <property type="molecule type" value="Genomic_DNA"/>
</dbReference>
<dbReference type="GO" id="GO:0016020">
    <property type="term" value="C:membrane"/>
    <property type="evidence" value="ECO:0007669"/>
    <property type="project" value="UniProtKB-SubCell"/>
</dbReference>
<evidence type="ECO:0000313" key="6">
    <source>
        <dbReference type="EMBL" id="EGV65120.1"/>
    </source>
</evidence>
<feature type="transmembrane region" description="Helical" evidence="4">
    <location>
        <begin position="299"/>
        <end position="318"/>
    </location>
</feature>
<feature type="transmembrane region" description="Helical" evidence="4">
    <location>
        <begin position="91"/>
        <end position="113"/>
    </location>
</feature>
<organism evidence="7">
    <name type="scientific">Candida tenuis (strain ATCC 10573 / BCRC 21748 / CBS 615 / JCM 9827 / NBRC 10315 / NRRL Y-1498 / VKM Y-70)</name>
    <name type="common">Yeast</name>
    <name type="synonym">Yamadazyma tenuis</name>
    <dbReference type="NCBI Taxonomy" id="590646"/>
    <lineage>
        <taxon>Eukaryota</taxon>
        <taxon>Fungi</taxon>
        <taxon>Dikarya</taxon>
        <taxon>Ascomycota</taxon>
        <taxon>Saccharomycotina</taxon>
        <taxon>Pichiomycetes</taxon>
        <taxon>Debaryomycetaceae</taxon>
        <taxon>Yamadazyma</taxon>
    </lineage>
</organism>
<sequence length="455" mass="49409">MNHEEANFETMRVRQQAPGTGSEIDTQALGTTAATPDKDEIKYPDGGRNAYLAVIGSFFGSVTCLGLVNAIGSVQAYVSSHQLSGMTTFSISWIFSIYLSLSYALGLAIGPIFDHHGSQAILVFTTVFVFAGLMGAASSTQMYQFVLSFVSLGIGNGAGMTPVVGVINHWFLRKRGLMTGVVTCGGSVGGLTFPLLLRFAYDKYGYEWAMRILAFINLGCMLVSVILCKERIIRPPTSKFGKRINVEQMLQKVVAVLKRNNDKTFWLTMMASFFAELSLVLVVTYFVTYAMAQGVPESTAYLLSTIWAAASIPGRILPGFASDYLGKFNVHIFMLSGLNVCFFGIWYAFGHKLSVLYVFACVAGFFQGSTSGMIPACLAQITRVSEFGERFGILNFCLSFGNLLGVPIGAAIIRRGSVEEYDNFVLLVGGLGVASVVLYVLARYTLVGVRMNVKI</sequence>
<keyword evidence="4" id="KW-1133">Transmembrane helix</keyword>
<feature type="transmembrane region" description="Helical" evidence="4">
    <location>
        <begin position="208"/>
        <end position="228"/>
    </location>
</feature>
<dbReference type="OrthoDB" id="6509908at2759"/>
<dbReference type="AlphaFoldDB" id="G3B2S9"/>
<evidence type="ECO:0000256" key="4">
    <source>
        <dbReference type="SAM" id="Phobius"/>
    </source>
</evidence>
<evidence type="ECO:0000256" key="3">
    <source>
        <dbReference type="SAM" id="MobiDB-lite"/>
    </source>
</evidence>
<feature type="transmembrane region" description="Helical" evidence="4">
    <location>
        <begin position="330"/>
        <end position="349"/>
    </location>
</feature>
<keyword evidence="4" id="KW-0472">Membrane</keyword>
<dbReference type="PANTHER" id="PTHR11360:SF177">
    <property type="entry name" value="RIBOFLAVIN TRANSPORTER MCH5"/>
    <property type="match status" value="1"/>
</dbReference>
<reference evidence="6 7" key="1">
    <citation type="journal article" date="2011" name="Proc. Natl. Acad. Sci. U.S.A.">
        <title>Comparative genomics of xylose-fermenting fungi for enhanced biofuel production.</title>
        <authorList>
            <person name="Wohlbach D.J."/>
            <person name="Kuo A."/>
            <person name="Sato T.K."/>
            <person name="Potts K.M."/>
            <person name="Salamov A.A."/>
            <person name="LaButti K.M."/>
            <person name="Sun H."/>
            <person name="Clum A."/>
            <person name="Pangilinan J.L."/>
            <person name="Lindquist E.A."/>
            <person name="Lucas S."/>
            <person name="Lapidus A."/>
            <person name="Jin M."/>
            <person name="Gunawan C."/>
            <person name="Balan V."/>
            <person name="Dale B.E."/>
            <person name="Jeffries T.W."/>
            <person name="Zinkel R."/>
            <person name="Barry K.W."/>
            <person name="Grigoriev I.V."/>
            <person name="Gasch A.P."/>
        </authorList>
    </citation>
    <scope>NUCLEOTIDE SEQUENCE [LARGE SCALE GENOMIC DNA]</scope>
    <source>
        <strain evidence="6">ATCC 10573</strain>
        <strain evidence="7">ATCC 10573 / BCRC 21748 / CBS 615 / JCM 9827 / NBRC 10315 / NRRL Y-1498 / VKM Y-70</strain>
    </source>
</reference>
<dbReference type="SUPFAM" id="SSF103473">
    <property type="entry name" value="MFS general substrate transporter"/>
    <property type="match status" value="1"/>
</dbReference>
<dbReference type="Gene3D" id="1.20.1250.20">
    <property type="entry name" value="MFS general substrate transporter like domains"/>
    <property type="match status" value="2"/>
</dbReference>
<dbReference type="GO" id="GO:0032218">
    <property type="term" value="P:riboflavin transport"/>
    <property type="evidence" value="ECO:0007669"/>
    <property type="project" value="TreeGrafter"/>
</dbReference>
<dbReference type="PANTHER" id="PTHR11360">
    <property type="entry name" value="MONOCARBOXYLATE TRANSPORTER"/>
    <property type="match status" value="1"/>
</dbReference>
<feature type="transmembrane region" description="Helical" evidence="4">
    <location>
        <begin position="391"/>
        <end position="412"/>
    </location>
</feature>
<feature type="compositionally biased region" description="Polar residues" evidence="3">
    <location>
        <begin position="17"/>
        <end position="31"/>
    </location>
</feature>
<dbReference type="GeneID" id="18247005"/>
<evidence type="ECO:0000256" key="2">
    <source>
        <dbReference type="ARBA" id="ARBA00006727"/>
    </source>
</evidence>
<proteinExistence type="inferred from homology"/>
<feature type="transmembrane region" description="Helical" evidence="4">
    <location>
        <begin position="120"/>
        <end position="137"/>
    </location>
</feature>
<feature type="transmembrane region" description="Helical" evidence="4">
    <location>
        <begin position="50"/>
        <end position="71"/>
    </location>
</feature>
<dbReference type="GO" id="GO:0022857">
    <property type="term" value="F:transmembrane transporter activity"/>
    <property type="evidence" value="ECO:0007669"/>
    <property type="project" value="InterPro"/>
</dbReference>
<keyword evidence="7" id="KW-1185">Reference proteome</keyword>
<evidence type="ECO:0000313" key="7">
    <source>
        <dbReference type="Proteomes" id="UP000000707"/>
    </source>
</evidence>
<comment type="similarity">
    <text evidence="2">Belongs to the major facilitator superfamily. Monocarboxylate porter (TC 2.A.1.13) family.</text>
</comment>
<evidence type="ECO:0000259" key="5">
    <source>
        <dbReference type="PROSITE" id="PS50850"/>
    </source>
</evidence>
<accession>G3B2S9</accession>
<dbReference type="HOGENOM" id="CLU_001265_1_0_1"/>
<dbReference type="KEGG" id="cten:18247005"/>
<dbReference type="Pfam" id="PF07690">
    <property type="entry name" value="MFS_1"/>
    <property type="match status" value="1"/>
</dbReference>
<dbReference type="Proteomes" id="UP000000707">
    <property type="component" value="Unassembled WGS sequence"/>
</dbReference>
<feature type="transmembrane region" description="Helical" evidence="4">
    <location>
        <begin position="143"/>
        <end position="164"/>
    </location>
</feature>
<protein>
    <submittedName>
        <fullName evidence="6">MFS general substrate transporter</fullName>
    </submittedName>
</protein>
<dbReference type="InterPro" id="IPR020846">
    <property type="entry name" value="MFS_dom"/>
</dbReference>